<dbReference type="OrthoDB" id="6774867at2759"/>
<dbReference type="WBParaSite" id="ACOC_0001250701-mRNA-1">
    <property type="protein sequence ID" value="ACOC_0001250701-mRNA-1"/>
    <property type="gene ID" value="ACOC_0001250701"/>
</dbReference>
<keyword evidence="2" id="KW-1185">Reference proteome</keyword>
<evidence type="ECO:0000313" key="1">
    <source>
        <dbReference type="EMBL" id="VDM64093.1"/>
    </source>
</evidence>
<name>A0A0R3Q0P2_ANGCS</name>
<sequence length="83" mass="9157">MGVKIDGRQLHHLRFAAAIVLIAPNISQSQRMLDDLDEAYGKIGLRRNLTKAMFVKNGLVSHAPITLNGTIISECSSYSYLGR</sequence>
<dbReference type="AlphaFoldDB" id="A0A0R3Q0P2"/>
<gene>
    <name evidence="1" type="ORF">ACOC_LOCUS12508</name>
</gene>
<organism evidence="3">
    <name type="scientific">Angiostrongylus costaricensis</name>
    <name type="common">Nematode worm</name>
    <dbReference type="NCBI Taxonomy" id="334426"/>
    <lineage>
        <taxon>Eukaryota</taxon>
        <taxon>Metazoa</taxon>
        <taxon>Ecdysozoa</taxon>
        <taxon>Nematoda</taxon>
        <taxon>Chromadorea</taxon>
        <taxon>Rhabditida</taxon>
        <taxon>Rhabditina</taxon>
        <taxon>Rhabditomorpha</taxon>
        <taxon>Strongyloidea</taxon>
        <taxon>Metastrongylidae</taxon>
        <taxon>Angiostrongylus</taxon>
    </lineage>
</organism>
<dbReference type="EMBL" id="UYYA01005069">
    <property type="protein sequence ID" value="VDM64093.1"/>
    <property type="molecule type" value="Genomic_DNA"/>
</dbReference>
<evidence type="ECO:0000313" key="3">
    <source>
        <dbReference type="WBParaSite" id="ACOC_0001250701-mRNA-1"/>
    </source>
</evidence>
<reference evidence="3" key="1">
    <citation type="submission" date="2017-02" db="UniProtKB">
        <authorList>
            <consortium name="WormBaseParasite"/>
        </authorList>
    </citation>
    <scope>IDENTIFICATION</scope>
</reference>
<proteinExistence type="predicted"/>
<dbReference type="Proteomes" id="UP000267027">
    <property type="component" value="Unassembled WGS sequence"/>
</dbReference>
<accession>A0A0R3Q0P2</accession>
<reference evidence="1 2" key="2">
    <citation type="submission" date="2018-11" db="EMBL/GenBank/DDBJ databases">
        <authorList>
            <consortium name="Pathogen Informatics"/>
        </authorList>
    </citation>
    <scope>NUCLEOTIDE SEQUENCE [LARGE SCALE GENOMIC DNA]</scope>
    <source>
        <strain evidence="1 2">Costa Rica</strain>
    </source>
</reference>
<evidence type="ECO:0000313" key="2">
    <source>
        <dbReference type="Proteomes" id="UP000267027"/>
    </source>
</evidence>
<protein>
    <submittedName>
        <fullName evidence="3">Reverse transcriptase</fullName>
    </submittedName>
</protein>